<evidence type="ECO:0000256" key="12">
    <source>
        <dbReference type="ARBA" id="ARBA00023157"/>
    </source>
</evidence>
<dbReference type="PANTHER" id="PTHR46025:SF3">
    <property type="entry name" value="XYLOSYLTRANSFERASE OXT"/>
    <property type="match status" value="1"/>
</dbReference>
<keyword evidence="13" id="KW-0325">Glycoprotein</keyword>
<keyword evidence="16" id="KW-1185">Reference proteome</keyword>
<keyword evidence="6" id="KW-0479">Metal-binding</keyword>
<evidence type="ECO:0000256" key="14">
    <source>
        <dbReference type="ARBA" id="ARBA00042865"/>
    </source>
</evidence>
<name>A0ABN6ZCD3_9FIRM</name>
<sequence length="282" mass="33538">MKQAFLMMAHKNEEQTKRLIEWIADENHQVYVHIDQKSEEMFVSLSQYFNENPHVFFVKQRISIHWGGYSQVLAMVALLKQTRGKTYDFYHLISGQDLFIKSKEEVTRFLQQYVGHQFLEVRKNQDYWRVKGYYLLTDCKYNRARPLAKVNAFLSSLYKRFPMRPNLKGFTVYKGANWFTLSGDCVTYVLDYLQQHPEFIRQFKHTICADEHFIQTLILNSPFKESVINRTLREIQWDGGANPKTYTMSDADLLLDSPELFARKFDSDVDCEIIDWVYCKIK</sequence>
<evidence type="ECO:0000313" key="15">
    <source>
        <dbReference type="EMBL" id="BEH91370.1"/>
    </source>
</evidence>
<keyword evidence="8" id="KW-0735">Signal-anchor</keyword>
<proteinExistence type="predicted"/>
<keyword evidence="12" id="KW-1015">Disulfide bond</keyword>
<dbReference type="EMBL" id="AP028127">
    <property type="protein sequence ID" value="BEH91370.1"/>
    <property type="molecule type" value="Genomic_DNA"/>
</dbReference>
<dbReference type="Proteomes" id="UP001432099">
    <property type="component" value="Chromosome"/>
</dbReference>
<evidence type="ECO:0000256" key="6">
    <source>
        <dbReference type="ARBA" id="ARBA00022723"/>
    </source>
</evidence>
<accession>A0ABN6ZCD3</accession>
<evidence type="ECO:0000256" key="3">
    <source>
        <dbReference type="ARBA" id="ARBA00022676"/>
    </source>
</evidence>
<evidence type="ECO:0000256" key="5">
    <source>
        <dbReference type="ARBA" id="ARBA00022692"/>
    </source>
</evidence>
<evidence type="ECO:0000256" key="13">
    <source>
        <dbReference type="ARBA" id="ARBA00023180"/>
    </source>
</evidence>
<keyword evidence="5" id="KW-0812">Transmembrane</keyword>
<evidence type="ECO:0000256" key="2">
    <source>
        <dbReference type="ARBA" id="ARBA00004648"/>
    </source>
</evidence>
<dbReference type="PANTHER" id="PTHR46025">
    <property type="entry name" value="XYLOSYLTRANSFERASE OXT"/>
    <property type="match status" value="1"/>
</dbReference>
<organism evidence="15 16">
    <name type="scientific">Turicibacter faecis</name>
    <dbReference type="NCBI Taxonomy" id="2963365"/>
    <lineage>
        <taxon>Bacteria</taxon>
        <taxon>Bacillati</taxon>
        <taxon>Bacillota</taxon>
        <taxon>Erysipelotrichia</taxon>
        <taxon>Erysipelotrichales</taxon>
        <taxon>Turicibacteraceae</taxon>
        <taxon>Turicibacter</taxon>
    </lineage>
</organism>
<evidence type="ECO:0000256" key="8">
    <source>
        <dbReference type="ARBA" id="ARBA00022968"/>
    </source>
</evidence>
<evidence type="ECO:0000256" key="11">
    <source>
        <dbReference type="ARBA" id="ARBA00023136"/>
    </source>
</evidence>
<evidence type="ECO:0000256" key="10">
    <source>
        <dbReference type="ARBA" id="ARBA00023034"/>
    </source>
</evidence>
<gene>
    <name evidence="15" type="ORF">T23_14720</name>
</gene>
<dbReference type="InterPro" id="IPR003406">
    <property type="entry name" value="Glyco_trans_14"/>
</dbReference>
<evidence type="ECO:0000256" key="7">
    <source>
        <dbReference type="ARBA" id="ARBA00022824"/>
    </source>
</evidence>
<reference evidence="15" key="1">
    <citation type="journal article" date="2024" name="Int. J. Syst. Evol. Microbiol.">
        <title>Turicibacter faecis sp. nov., isolated from faeces of heart failure mouse model.</title>
        <authorList>
            <person name="Imamura Y."/>
            <person name="Motooka D."/>
            <person name="Nakajima Y."/>
            <person name="Ito S."/>
            <person name="Kitakaze M."/>
            <person name="Iida T."/>
            <person name="Nakamura S."/>
        </authorList>
    </citation>
    <scope>NUCLEOTIDE SEQUENCE</scope>
    <source>
        <strain evidence="15">TC023</strain>
    </source>
</reference>
<dbReference type="Pfam" id="PF02485">
    <property type="entry name" value="Branch"/>
    <property type="match status" value="1"/>
</dbReference>
<dbReference type="InterPro" id="IPR043538">
    <property type="entry name" value="XYLT"/>
</dbReference>
<protein>
    <recommendedName>
        <fullName evidence="14">Peptide O-xylosyltransferase</fullName>
    </recommendedName>
</protein>
<keyword evidence="4 15" id="KW-0808">Transferase</keyword>
<comment type="subcellular location">
    <subcellularLocation>
        <location evidence="2">Endoplasmic reticulum membrane</location>
        <topology evidence="2">Single-pass type II membrane protein</topology>
    </subcellularLocation>
    <subcellularLocation>
        <location evidence="1">Golgi apparatus membrane</location>
        <topology evidence="1">Single-pass type II membrane protein</topology>
    </subcellularLocation>
</comment>
<keyword evidence="3" id="KW-0328">Glycosyltransferase</keyword>
<evidence type="ECO:0000256" key="4">
    <source>
        <dbReference type="ARBA" id="ARBA00022679"/>
    </source>
</evidence>
<keyword evidence="11" id="KW-0472">Membrane</keyword>
<evidence type="ECO:0000256" key="1">
    <source>
        <dbReference type="ARBA" id="ARBA00004323"/>
    </source>
</evidence>
<evidence type="ECO:0000313" key="16">
    <source>
        <dbReference type="Proteomes" id="UP001432099"/>
    </source>
</evidence>
<evidence type="ECO:0000256" key="9">
    <source>
        <dbReference type="ARBA" id="ARBA00022989"/>
    </source>
</evidence>
<dbReference type="RefSeq" id="WP_262953513.1">
    <property type="nucleotide sequence ID" value="NZ_AP028127.1"/>
</dbReference>
<dbReference type="GO" id="GO:0016740">
    <property type="term" value="F:transferase activity"/>
    <property type="evidence" value="ECO:0007669"/>
    <property type="project" value="UniProtKB-KW"/>
</dbReference>
<keyword evidence="7" id="KW-0256">Endoplasmic reticulum</keyword>
<keyword evidence="10" id="KW-0333">Golgi apparatus</keyword>
<keyword evidence="9" id="KW-1133">Transmembrane helix</keyword>